<evidence type="ECO:0008006" key="3">
    <source>
        <dbReference type="Google" id="ProtNLM"/>
    </source>
</evidence>
<comment type="caution">
    <text evidence="1">The sequence shown here is derived from an EMBL/GenBank/DDBJ whole genome shotgun (WGS) entry which is preliminary data.</text>
</comment>
<dbReference type="EMBL" id="BJCL01000003">
    <property type="protein sequence ID" value="GCL62508.1"/>
    <property type="molecule type" value="Genomic_DNA"/>
</dbReference>
<reference evidence="2" key="1">
    <citation type="submission" date="2019-03" db="EMBL/GenBank/DDBJ databases">
        <title>Aquabacterium pictum sp.nov., the first bacteriochlorophyll a-containing freshwater bacterium in the genus Aquabacterium of the class Betaproteobacteria.</title>
        <authorList>
            <person name="Hirose S."/>
            <person name="Tank M."/>
            <person name="Hara E."/>
            <person name="Tamaki H."/>
            <person name="Takaichi S."/>
            <person name="Haruta S."/>
            <person name="Hanada S."/>
        </authorList>
    </citation>
    <scope>NUCLEOTIDE SEQUENCE [LARGE SCALE GENOMIC DNA]</scope>
    <source>
        <strain evidence="2">W35</strain>
    </source>
</reference>
<proteinExistence type="predicted"/>
<keyword evidence="2" id="KW-1185">Reference proteome</keyword>
<evidence type="ECO:0000313" key="1">
    <source>
        <dbReference type="EMBL" id="GCL62508.1"/>
    </source>
</evidence>
<gene>
    <name evidence="1" type="ORF">AQPW35_15890</name>
</gene>
<name>A0A480AUR5_9BURK</name>
<evidence type="ECO:0000313" key="2">
    <source>
        <dbReference type="Proteomes" id="UP000301751"/>
    </source>
</evidence>
<organism evidence="1 2">
    <name type="scientific">Pseudaquabacterium pictum</name>
    <dbReference type="NCBI Taxonomy" id="2315236"/>
    <lineage>
        <taxon>Bacteria</taxon>
        <taxon>Pseudomonadati</taxon>
        <taxon>Pseudomonadota</taxon>
        <taxon>Betaproteobacteria</taxon>
        <taxon>Burkholderiales</taxon>
        <taxon>Sphaerotilaceae</taxon>
        <taxon>Pseudaquabacterium</taxon>
    </lineage>
</organism>
<protein>
    <recommendedName>
        <fullName evidence="3">Cellobiose phosphorylase</fullName>
    </recommendedName>
</protein>
<dbReference type="Proteomes" id="UP000301751">
    <property type="component" value="Unassembled WGS sequence"/>
</dbReference>
<dbReference type="AlphaFoldDB" id="A0A480AUR5"/>
<sequence>MHHTGPTPPVLTGAFIEADGQTWYRIDHPDSAPPFFMTLAGDSDLWAFLSSNGSLTAGRRDAEGAFLPYETVDRIHLRWEHTGPRTWIRVGDGDAATLWQPFAPRLAGGGGMRSVWKNLSGTRIRLREVHADGQLAFEQEWAGAASLGLVRTARLQWLGGAGSQPPRLQVLDGLLNLVPPGVGVLHAATMSSLTDAYKWNELAADGRLGLFTLYAQIWDRAEPKESFHALAAWHSGLPAGARSLLSAQQVEAFCQTGQVAEETLTRGRRGAWLTRFDVQADQLPLQWHQVLDGPKSQVEAFALAQWLQGGGGTPAEIAQALATNDAGLDELLARADGLQTSADTMAAAHHRANVLFNIMRGGVFVDGTRFDRDDLLAFLQQRNQAVAALLQPALAGEPATLERSAALAIARAAGPQAERLVLGYLPLTFSRRHGDPSRPWNKFAIRVRDAAGHRVVSYEGNWRDIFQNWEALLPSCPAYAGSMIATFLCAMTADGYNPYRISRAGIDWERPEADNPWSHIGYWGDHQVVYLLRLLEAAQAHDPALLPQLWNRALFSFADVPYRLKPHDAQTAQPKHTITFDTAADQRAHARAATLGSDGLLVCDAQGEPVLATLAEKLAIIVLAKAGSLVPGGGLWLHTQRPEWNDANNALVGNGLSVVTLAHLRRLLCFLLALPAATEAFALSPATLEALQGLLALLRQTPPSAADDALARRQFLDGAGRLLDPWRASGYAGSEGRYPAGQRAVAPAGLLTDLAQALLPLVDATLQRARRPDGLFHSYNLVDLRGGGAEVSTLYPMLEGQVALLSSGLLGPAEAAALLDALFASPLYCPRRHSFLLYPDRPLPGFLQRNQLDADALALPLVQQLLGDGRTDLLQQQRDGTVRFAPQLANRDDLETAGADLGPALAPLAVAYERVLQHHQFTGRSGTMFGYEGLGCIYWHMVAKLLLAVQEQVFAAADAQHPALPALQAHYRRVRDGLGYRKTAAAYGAFPADPYSHTPGEGGAQQPGMTGQVKEEVLTRWGELGLRMQAGRLRLQPVLLDATELPPGTPLQFSWRGIPVRYQAGGATQLRVRTAAGWQPCPDLTCDLDGVLAIEADIALPAA</sequence>
<accession>A0A480AUR5</accession>